<name>A0A2W5PNU9_VARPD</name>
<evidence type="ECO:0000313" key="3">
    <source>
        <dbReference type="Proteomes" id="UP000249135"/>
    </source>
</evidence>
<dbReference type="Proteomes" id="UP000249135">
    <property type="component" value="Unassembled WGS sequence"/>
</dbReference>
<dbReference type="AlphaFoldDB" id="A0A2W5PNU9"/>
<dbReference type="EMBL" id="QFPP01000545">
    <property type="protein sequence ID" value="PZQ64455.1"/>
    <property type="molecule type" value="Genomic_DNA"/>
</dbReference>
<reference evidence="2 3" key="1">
    <citation type="submission" date="2017-08" db="EMBL/GenBank/DDBJ databases">
        <title>Infants hospitalized years apart are colonized by the same room-sourced microbial strains.</title>
        <authorList>
            <person name="Brooks B."/>
            <person name="Olm M.R."/>
            <person name="Firek B.A."/>
            <person name="Baker R."/>
            <person name="Thomas B.C."/>
            <person name="Morowitz M.J."/>
            <person name="Banfield J.F."/>
        </authorList>
    </citation>
    <scope>NUCLEOTIDE SEQUENCE [LARGE SCALE GENOMIC DNA]</scope>
    <source>
        <strain evidence="2">S2_005_003_R2_41</strain>
    </source>
</reference>
<feature type="region of interest" description="Disordered" evidence="1">
    <location>
        <begin position="37"/>
        <end position="62"/>
    </location>
</feature>
<sequence length="89" mass="9859">MPHRSRPRWGERFESILPPASAFALRKRPMGAIPLAQDTRGQHHRTQAQMPHRNGSPASSASTVRAIDWQIGGANTINALLELPSVGRW</sequence>
<proteinExistence type="predicted"/>
<evidence type="ECO:0000256" key="1">
    <source>
        <dbReference type="SAM" id="MobiDB-lite"/>
    </source>
</evidence>
<comment type="caution">
    <text evidence="2">The sequence shown here is derived from an EMBL/GenBank/DDBJ whole genome shotgun (WGS) entry which is preliminary data.</text>
</comment>
<gene>
    <name evidence="2" type="ORF">DI563_26680</name>
</gene>
<organism evidence="2 3">
    <name type="scientific">Variovorax paradoxus</name>
    <dbReference type="NCBI Taxonomy" id="34073"/>
    <lineage>
        <taxon>Bacteria</taxon>
        <taxon>Pseudomonadati</taxon>
        <taxon>Pseudomonadota</taxon>
        <taxon>Betaproteobacteria</taxon>
        <taxon>Burkholderiales</taxon>
        <taxon>Comamonadaceae</taxon>
        <taxon>Variovorax</taxon>
    </lineage>
</organism>
<evidence type="ECO:0000313" key="2">
    <source>
        <dbReference type="EMBL" id="PZQ64455.1"/>
    </source>
</evidence>
<accession>A0A2W5PNU9</accession>
<protein>
    <submittedName>
        <fullName evidence="2">Uncharacterized protein</fullName>
    </submittedName>
</protein>